<protein>
    <submittedName>
        <fullName evidence="2">Uncharacterized protein</fullName>
    </submittedName>
</protein>
<organism evidence="2 3">
    <name type="scientific">Sphingomonas melonis</name>
    <dbReference type="NCBI Taxonomy" id="152682"/>
    <lineage>
        <taxon>Bacteria</taxon>
        <taxon>Pseudomonadati</taxon>
        <taxon>Pseudomonadota</taxon>
        <taxon>Alphaproteobacteria</taxon>
        <taxon>Sphingomonadales</taxon>
        <taxon>Sphingomonadaceae</taxon>
        <taxon>Sphingomonas</taxon>
    </lineage>
</organism>
<feature type="transmembrane region" description="Helical" evidence="1">
    <location>
        <begin position="24"/>
        <end position="45"/>
    </location>
</feature>
<sequence>MTAVRRGDYADRGGDPAVDPMESIMSFGDLCLFLGALFGFGTLLLKVVEVARHR</sequence>
<dbReference type="AlphaFoldDB" id="A0A7Y9K4Q6"/>
<dbReference type="Proteomes" id="UP000517753">
    <property type="component" value="Unassembled WGS sequence"/>
</dbReference>
<dbReference type="EMBL" id="JACCBY010000009">
    <property type="protein sequence ID" value="NYD92164.1"/>
    <property type="molecule type" value="Genomic_DNA"/>
</dbReference>
<keyword evidence="1" id="KW-0472">Membrane</keyword>
<name>A0A7Y9K4Q6_9SPHN</name>
<reference evidence="2 3" key="1">
    <citation type="submission" date="2020-08" db="EMBL/GenBank/DDBJ databases">
        <title>The Agave Microbiome: Exploring the role of microbial communities in plant adaptations to desert environments.</title>
        <authorList>
            <person name="Partida-Martinez L.P."/>
        </authorList>
    </citation>
    <scope>NUCLEOTIDE SEQUENCE [LARGE SCALE GENOMIC DNA]</scope>
    <source>
        <strain evidence="2 3">AS2.3</strain>
    </source>
</reference>
<keyword evidence="1" id="KW-1133">Transmembrane helix</keyword>
<accession>A0A7Y9K4Q6</accession>
<proteinExistence type="predicted"/>
<evidence type="ECO:0000313" key="2">
    <source>
        <dbReference type="EMBL" id="NYD92164.1"/>
    </source>
</evidence>
<comment type="caution">
    <text evidence="2">The sequence shown here is derived from an EMBL/GenBank/DDBJ whole genome shotgun (WGS) entry which is preliminary data.</text>
</comment>
<evidence type="ECO:0000256" key="1">
    <source>
        <dbReference type="SAM" id="Phobius"/>
    </source>
</evidence>
<keyword evidence="3" id="KW-1185">Reference proteome</keyword>
<keyword evidence="1" id="KW-0812">Transmembrane</keyword>
<evidence type="ECO:0000313" key="3">
    <source>
        <dbReference type="Proteomes" id="UP000517753"/>
    </source>
</evidence>
<gene>
    <name evidence="2" type="ORF">HD841_003984</name>
</gene>